<gene>
    <name evidence="7" type="ORF">PCOS0759_LOCUS8438</name>
</gene>
<feature type="transmembrane region" description="Helical" evidence="6">
    <location>
        <begin position="216"/>
        <end position="242"/>
    </location>
</feature>
<accession>A0A7S1PJ68</accession>
<name>A0A7S1PJ68_9EUKA</name>
<evidence type="ECO:0000313" key="7">
    <source>
        <dbReference type="EMBL" id="CAD9085184.1"/>
    </source>
</evidence>
<reference evidence="7" key="1">
    <citation type="submission" date="2021-01" db="EMBL/GenBank/DDBJ databases">
        <authorList>
            <person name="Corre E."/>
            <person name="Pelletier E."/>
            <person name="Niang G."/>
            <person name="Scheremetjew M."/>
            <person name="Finn R."/>
            <person name="Kale V."/>
            <person name="Holt S."/>
            <person name="Cochrane G."/>
            <person name="Meng A."/>
            <person name="Brown T."/>
            <person name="Cohen L."/>
        </authorList>
    </citation>
    <scope>NUCLEOTIDE SEQUENCE</scope>
    <source>
        <strain evidence="7">WS</strain>
    </source>
</reference>
<feature type="transmembrane region" description="Helical" evidence="6">
    <location>
        <begin position="277"/>
        <end position="295"/>
    </location>
</feature>
<dbReference type="InterPro" id="IPR005016">
    <property type="entry name" value="TDE1/TMS"/>
</dbReference>
<dbReference type="GO" id="GO:0016020">
    <property type="term" value="C:membrane"/>
    <property type="evidence" value="ECO:0007669"/>
    <property type="project" value="UniProtKB-SubCell"/>
</dbReference>
<feature type="transmembrane region" description="Helical" evidence="6">
    <location>
        <begin position="88"/>
        <end position="113"/>
    </location>
</feature>
<dbReference type="PANTHER" id="PTHR10383:SF9">
    <property type="entry name" value="SERINE INCORPORATOR, ISOFORM F"/>
    <property type="match status" value="1"/>
</dbReference>
<dbReference type="Pfam" id="PF03348">
    <property type="entry name" value="Serinc"/>
    <property type="match status" value="2"/>
</dbReference>
<keyword evidence="5 6" id="KW-0472">Membrane</keyword>
<protein>
    <submittedName>
        <fullName evidence="7">Uncharacterized protein</fullName>
    </submittedName>
</protein>
<evidence type="ECO:0000256" key="1">
    <source>
        <dbReference type="ARBA" id="ARBA00004141"/>
    </source>
</evidence>
<feature type="transmembrane region" description="Helical" evidence="6">
    <location>
        <begin position="254"/>
        <end position="272"/>
    </location>
</feature>
<feature type="transmembrane region" description="Helical" evidence="6">
    <location>
        <begin position="139"/>
        <end position="166"/>
    </location>
</feature>
<feature type="transmembrane region" description="Helical" evidence="6">
    <location>
        <begin position="383"/>
        <end position="406"/>
    </location>
</feature>
<dbReference type="PANTHER" id="PTHR10383">
    <property type="entry name" value="SERINE INCORPORATOR"/>
    <property type="match status" value="1"/>
</dbReference>
<evidence type="ECO:0000256" key="4">
    <source>
        <dbReference type="ARBA" id="ARBA00022989"/>
    </source>
</evidence>
<comment type="subcellular location">
    <subcellularLocation>
        <location evidence="1">Membrane</location>
        <topology evidence="1">Multi-pass membrane protein</topology>
    </subcellularLocation>
</comment>
<evidence type="ECO:0000256" key="2">
    <source>
        <dbReference type="ARBA" id="ARBA00006665"/>
    </source>
</evidence>
<feature type="transmembrane region" description="Helical" evidence="6">
    <location>
        <begin position="426"/>
        <end position="448"/>
    </location>
</feature>
<evidence type="ECO:0000256" key="3">
    <source>
        <dbReference type="ARBA" id="ARBA00022692"/>
    </source>
</evidence>
<dbReference type="EMBL" id="HBGD01010283">
    <property type="protein sequence ID" value="CAD9085184.1"/>
    <property type="molecule type" value="Transcribed_RNA"/>
</dbReference>
<organism evidence="7">
    <name type="scientific">Percolomonas cosmopolitus</name>
    <dbReference type="NCBI Taxonomy" id="63605"/>
    <lineage>
        <taxon>Eukaryota</taxon>
        <taxon>Discoba</taxon>
        <taxon>Heterolobosea</taxon>
        <taxon>Tetramitia</taxon>
        <taxon>Eutetramitia</taxon>
        <taxon>Percolomonadidae</taxon>
        <taxon>Percolomonas</taxon>
    </lineage>
</organism>
<keyword evidence="4 6" id="KW-1133">Transmembrane helix</keyword>
<sequence length="467" mass="52950">MSKAGYSLLRALYTSIFIRQPTSLLLSRILYVHYLIIGFFVAVLAANGIFGLLELSDTYKNEYCRRYFEIFYVSCQGFFSVHRVGFSLAVFFGVFFVLASLSSYFSFCMCFGVSSVDDGPGARLDALKRSDFRIGLERILLMLHTNVLTFLPKGVFFVLCMGIPWLVPDVFFFGWSIVSMIGATLFLLVQILIIIHFAHAWFEAWIGKESPCRISIWHALILFFAFLFFSVGIVMTGLMIWLYGSRPQCHLNRVFIISTFLCGIPITILSILRGKGILPPSIIFLFATFSCWSAVLSDPDQACNLLAPSNANQITWSRVLTIVVSIAIGLVSLVKAAVSTGSSFSEVILVKRKHSVRDVDDTDSDEDDPMERLKHLLKQRREIYYSLLALILASLYMATTLTNWQIMTPSWDFQFDRSSQSVAAHIAMMIVKLLTVFILYGLFTWSLVAPLIFRHRDFGEDDDSWEK</sequence>
<feature type="transmembrane region" description="Helical" evidence="6">
    <location>
        <begin position="315"/>
        <end position="334"/>
    </location>
</feature>
<dbReference type="AlphaFoldDB" id="A0A7S1PJ68"/>
<feature type="transmembrane region" description="Helical" evidence="6">
    <location>
        <begin position="172"/>
        <end position="195"/>
    </location>
</feature>
<evidence type="ECO:0000256" key="6">
    <source>
        <dbReference type="SAM" id="Phobius"/>
    </source>
</evidence>
<feature type="transmembrane region" description="Helical" evidence="6">
    <location>
        <begin position="29"/>
        <end position="53"/>
    </location>
</feature>
<comment type="similarity">
    <text evidence="2">Belongs to the TDE1 family.</text>
</comment>
<keyword evidence="3 6" id="KW-0812">Transmembrane</keyword>
<proteinExistence type="inferred from homology"/>
<evidence type="ECO:0000256" key="5">
    <source>
        <dbReference type="ARBA" id="ARBA00023136"/>
    </source>
</evidence>